<proteinExistence type="predicted"/>
<feature type="non-terminal residue" evidence="1">
    <location>
        <position position="183"/>
    </location>
</feature>
<protein>
    <submittedName>
        <fullName evidence="1">Uncharacterized protein</fullName>
    </submittedName>
</protein>
<evidence type="ECO:0000313" key="1">
    <source>
        <dbReference type="EMBL" id="ELZ38875.1"/>
    </source>
</evidence>
<dbReference type="Proteomes" id="UP000011514">
    <property type="component" value="Unassembled WGS sequence"/>
</dbReference>
<feature type="non-terminal residue" evidence="1">
    <location>
        <position position="1"/>
    </location>
</feature>
<dbReference type="AlphaFoldDB" id="M0DTP5"/>
<dbReference type="EMBL" id="AOJE01000047">
    <property type="protein sequence ID" value="ELZ38875.1"/>
    <property type="molecule type" value="Genomic_DNA"/>
</dbReference>
<keyword evidence="2" id="KW-1185">Reference proteome</keyword>
<reference evidence="1 2" key="1">
    <citation type="journal article" date="2014" name="PLoS Genet.">
        <title>Phylogenetically driven sequencing of extremely halophilic archaea reveals strategies for static and dynamic osmo-response.</title>
        <authorList>
            <person name="Becker E.A."/>
            <person name="Seitzer P.M."/>
            <person name="Tritt A."/>
            <person name="Larsen D."/>
            <person name="Krusor M."/>
            <person name="Yao A.I."/>
            <person name="Wu D."/>
            <person name="Madern D."/>
            <person name="Eisen J.A."/>
            <person name="Darling A.E."/>
            <person name="Facciotti M.T."/>
        </authorList>
    </citation>
    <scope>NUCLEOTIDE SEQUENCE [LARGE SCALE GENOMIC DNA]</scope>
    <source>
        <strain evidence="1 2">DSM 1137</strain>
    </source>
</reference>
<gene>
    <name evidence="1" type="ORF">C471_09205</name>
</gene>
<comment type="caution">
    <text evidence="1">The sequence shown here is derived from an EMBL/GenBank/DDBJ whole genome shotgun (WGS) entry which is preliminary data.</text>
</comment>
<accession>M0DTP5</accession>
<dbReference type="eggNOG" id="ENOG502N5N6">
    <property type="taxonomic scope" value="Archaea"/>
</dbReference>
<evidence type="ECO:0000313" key="2">
    <source>
        <dbReference type="Proteomes" id="UP000011514"/>
    </source>
</evidence>
<sequence>SDDGSVDEVFIKPSLSVSWDGFDHVVGKVRILVEAATGASDLDPPEIEDLDFMPVFRATGYANGTDNDSEAETGPGTNGEYQINWFDGDRRITIYDTDGAPDYETAGSLMGDPIDGAQNGFYGAAGTTDAFEETTDAGTNDTTVYLRYTISLHRPDVSFITEDNYALEPEDVRPHSPLAMADG</sequence>
<name>M0DTP5_9EURY</name>
<organism evidence="1 2">
    <name type="scientific">Halorubrum saccharovorum DSM 1137</name>
    <dbReference type="NCBI Taxonomy" id="1227484"/>
    <lineage>
        <taxon>Archaea</taxon>
        <taxon>Methanobacteriati</taxon>
        <taxon>Methanobacteriota</taxon>
        <taxon>Stenosarchaea group</taxon>
        <taxon>Halobacteria</taxon>
        <taxon>Halobacteriales</taxon>
        <taxon>Haloferacaceae</taxon>
        <taxon>Halorubrum</taxon>
    </lineage>
</organism>